<dbReference type="GeneID" id="26909866"/>
<sequence>MGMAQSATAVDTVRLQSDISLLREQAASEVAGARHEAAMHNQLIASGMQGEVALLQEKLRQMEDRMRSLERYVGKQDDKRQAQEEKRHELELQLLRERGEYQESVRMLKASVVDLESQVVASFEKKYRDLSMECNQKIEKERERVDRAVARVSEVENAVAQASLMEAVLKEVSEKLTTAGSEGNGAQMAQLLTEVARMGSTAAEV</sequence>
<evidence type="ECO:0000313" key="2">
    <source>
        <dbReference type="EMBL" id="KPA74024.1"/>
    </source>
</evidence>
<dbReference type="VEuPathDB" id="TriTrypDB:LpyrH10_01_0780"/>
<dbReference type="VEuPathDB" id="TriTrypDB:LpyrH10_32_1160"/>
<evidence type="ECO:0000256" key="1">
    <source>
        <dbReference type="SAM" id="Coils"/>
    </source>
</evidence>
<dbReference type="GeneID" id="26900376"/>
<gene>
    <name evidence="4" type="ORF">ABB37_00078</name>
    <name evidence="2" type="ORF">ABB37_09579</name>
    <name evidence="3" type="ORF">ABB37_09583</name>
</gene>
<feature type="coiled-coil region" evidence="1">
    <location>
        <begin position="45"/>
        <end position="100"/>
    </location>
</feature>
<comment type="caution">
    <text evidence="3">The sequence shown here is derived from an EMBL/GenBank/DDBJ whole genome shotgun (WGS) entry which is preliminary data.</text>
</comment>
<name>A0A0N0VCW5_LEPPY</name>
<dbReference type="AlphaFoldDB" id="A0A0N0VCW5"/>
<dbReference type="GeneID" id="26909862"/>
<dbReference type="EMBL" id="LGTL01000032">
    <property type="protein sequence ID" value="KPA74024.1"/>
    <property type="molecule type" value="Genomic_DNA"/>
</dbReference>
<proteinExistence type="predicted"/>
<dbReference type="RefSeq" id="XP_015652467.1">
    <property type="nucleotide sequence ID" value="XM_015809147.1"/>
</dbReference>
<organism evidence="3 5">
    <name type="scientific">Leptomonas pyrrhocoris</name>
    <name type="common">Firebug parasite</name>
    <dbReference type="NCBI Taxonomy" id="157538"/>
    <lineage>
        <taxon>Eukaryota</taxon>
        <taxon>Discoba</taxon>
        <taxon>Euglenozoa</taxon>
        <taxon>Kinetoplastea</taxon>
        <taxon>Metakinetoplastina</taxon>
        <taxon>Trypanosomatida</taxon>
        <taxon>Trypanosomatidae</taxon>
        <taxon>Leishmaniinae</taxon>
        <taxon>Leptomonas</taxon>
    </lineage>
</organism>
<keyword evidence="1" id="KW-0175">Coiled coil</keyword>
<dbReference type="EMBL" id="LGTL01000032">
    <property type="protein sequence ID" value="KPA74028.1"/>
    <property type="molecule type" value="Genomic_DNA"/>
</dbReference>
<dbReference type="Proteomes" id="UP000037923">
    <property type="component" value="Unassembled WGS sequence"/>
</dbReference>
<keyword evidence="5" id="KW-1185">Reference proteome</keyword>
<accession>A0A0N0VCW5</accession>
<protein>
    <submittedName>
        <fullName evidence="3">Uncharacterized protein</fullName>
    </submittedName>
</protein>
<dbReference type="RefSeq" id="XP_015664143.1">
    <property type="nucleotide sequence ID" value="XM_015796135.1"/>
</dbReference>
<evidence type="ECO:0000313" key="4">
    <source>
        <dbReference type="EMBL" id="KPA85704.1"/>
    </source>
</evidence>
<evidence type="ECO:0000313" key="3">
    <source>
        <dbReference type="EMBL" id="KPA74028.1"/>
    </source>
</evidence>
<dbReference type="RefSeq" id="XP_015652463.1">
    <property type="nucleotide sequence ID" value="XM_015809143.1"/>
</dbReference>
<dbReference type="VEuPathDB" id="TriTrypDB:LpyrH10_32_1120"/>
<evidence type="ECO:0000313" key="5">
    <source>
        <dbReference type="Proteomes" id="UP000037923"/>
    </source>
</evidence>
<reference evidence="3 5" key="1">
    <citation type="submission" date="2015-07" db="EMBL/GenBank/DDBJ databases">
        <title>High-quality genome of monoxenous trypanosomatid Leptomonas pyrrhocoris.</title>
        <authorList>
            <person name="Flegontov P."/>
            <person name="Butenko A."/>
            <person name="Firsov S."/>
            <person name="Vlcek C."/>
            <person name="Logacheva M.D."/>
            <person name="Field M."/>
            <person name="Filatov D."/>
            <person name="Flegontova O."/>
            <person name="Gerasimov E."/>
            <person name="Jackson A.P."/>
            <person name="Kelly S."/>
            <person name="Opperdoes F."/>
            <person name="O'Reilly A."/>
            <person name="Votypka J."/>
            <person name="Yurchenko V."/>
            <person name="Lukes J."/>
        </authorList>
    </citation>
    <scope>NUCLEOTIDE SEQUENCE [LARGE SCALE GENOMIC DNA]</scope>
    <source>
        <strain evidence="3">H10</strain>
    </source>
</reference>
<dbReference type="EMBL" id="LGTL01000001">
    <property type="protein sequence ID" value="KPA85704.1"/>
    <property type="molecule type" value="Genomic_DNA"/>
</dbReference>